<keyword evidence="1" id="KW-0472">Membrane</keyword>
<keyword evidence="1" id="KW-1133">Transmembrane helix</keyword>
<dbReference type="EMBL" id="KX060588">
    <property type="protein sequence ID" value="ANF28214.1"/>
    <property type="molecule type" value="Genomic_DNA"/>
</dbReference>
<feature type="transmembrane region" description="Helical" evidence="1">
    <location>
        <begin position="50"/>
        <end position="71"/>
    </location>
</feature>
<gene>
    <name evidence="2" type="primary">nad4L</name>
</gene>
<sequence>MVFLYMLFFTVILLGFFLSVTRFLNCLIILENFNVLLLLFTLLFTYYDSHMLFIVLMVVSTIEVIVGLVVLTRVWECINSLDVVSF</sequence>
<accession>A0A172WXT1</accession>
<protein>
    <submittedName>
        <fullName evidence="2">NADH dehydrogenase subunit 4L</fullName>
    </submittedName>
</protein>
<evidence type="ECO:0000256" key="1">
    <source>
        <dbReference type="SAM" id="Phobius"/>
    </source>
</evidence>
<dbReference type="InterPro" id="IPR009356">
    <property type="entry name" value="NAD_DH_su4L"/>
</dbReference>
<proteinExistence type="predicted"/>
<name>A0A172WXT1_SCHAC</name>
<evidence type="ECO:0000313" key="2">
    <source>
        <dbReference type="EMBL" id="ANF28214.1"/>
    </source>
</evidence>
<dbReference type="Pfam" id="PF06235">
    <property type="entry name" value="NAD4L"/>
    <property type="match status" value="1"/>
</dbReference>
<geneLocation type="mitochondrion" evidence="2"/>
<organism evidence="2">
    <name type="scientific">Schyzocotyle acheilognathi</name>
    <name type="common">Asian fish tapeworm</name>
    <name type="synonym">Bothriocephalus acheilognathi</name>
    <dbReference type="NCBI Taxonomy" id="135513"/>
    <lineage>
        <taxon>Eukaryota</taxon>
        <taxon>Metazoa</taxon>
        <taxon>Spiralia</taxon>
        <taxon>Lophotrochozoa</taxon>
        <taxon>Platyhelminthes</taxon>
        <taxon>Cestoda</taxon>
        <taxon>Eucestoda</taxon>
        <taxon>Bothriocephalidea</taxon>
        <taxon>Bothriocephalidae</taxon>
        <taxon>Schyzocotyle</taxon>
    </lineage>
</organism>
<dbReference type="AlphaFoldDB" id="A0A172WXT1"/>
<reference evidence="2" key="1">
    <citation type="journal article" date="2016" name="Int. J. Parasitol.">
        <title>Paralogues of nuclear ribosomal genes conceal phylogenetic signal within the invasive Asian fish tapeworm lineage: evidence from next generation sequencing data.</title>
        <authorList>
            <person name="Brabec J."/>
            <person name="Kuchta R."/>
            <person name="Scholz T."/>
            <person name="Littlewood D.T."/>
        </authorList>
    </citation>
    <scope>NUCLEOTIDE SEQUENCE</scope>
    <source>
        <strain evidence="2">ET295</strain>
    </source>
</reference>
<keyword evidence="1" id="KW-0812">Transmembrane</keyword>
<keyword evidence="2" id="KW-0496">Mitochondrion</keyword>